<dbReference type="PANTHER" id="PTHR42853:SF3">
    <property type="entry name" value="ACETYL-COENZYME A CARBOXYLASE CARBOXYL TRANSFERASE SUBUNIT ALPHA, CHLOROPLASTIC"/>
    <property type="match status" value="1"/>
</dbReference>
<dbReference type="RefSeq" id="WP_207858203.1">
    <property type="nucleotide sequence ID" value="NZ_JAFREP010000005.1"/>
</dbReference>
<dbReference type="InterPro" id="IPR011763">
    <property type="entry name" value="COA_CT_C"/>
</dbReference>
<dbReference type="GO" id="GO:0006633">
    <property type="term" value="P:fatty acid biosynthetic process"/>
    <property type="evidence" value="ECO:0007669"/>
    <property type="project" value="UniProtKB-KW"/>
</dbReference>
<dbReference type="NCBIfam" id="NF004344">
    <property type="entry name" value="PRK05724.1"/>
    <property type="match status" value="1"/>
</dbReference>
<comment type="similarity">
    <text evidence="10">Belongs to the AccA family.</text>
</comment>
<gene>
    <name evidence="10" type="primary">accA</name>
    <name evidence="12" type="ORF">J3U88_08215</name>
</gene>
<dbReference type="Proteomes" id="UP000664417">
    <property type="component" value="Unassembled WGS sequence"/>
</dbReference>
<evidence type="ECO:0000313" key="12">
    <source>
        <dbReference type="EMBL" id="MBO1318437.1"/>
    </source>
</evidence>
<keyword evidence="8 10" id="KW-0275">Fatty acid biosynthesis</keyword>
<proteinExistence type="inferred from homology"/>
<evidence type="ECO:0000256" key="4">
    <source>
        <dbReference type="ARBA" id="ARBA00022741"/>
    </source>
</evidence>
<dbReference type="GO" id="GO:0016743">
    <property type="term" value="F:carboxyl- or carbamoyltransferase activity"/>
    <property type="evidence" value="ECO:0007669"/>
    <property type="project" value="UniProtKB-UniRule"/>
</dbReference>
<evidence type="ECO:0000259" key="11">
    <source>
        <dbReference type="PROSITE" id="PS50989"/>
    </source>
</evidence>
<keyword evidence="13" id="KW-1185">Reference proteome</keyword>
<organism evidence="12 13">
    <name type="scientific">Acanthopleuribacter pedis</name>
    <dbReference type="NCBI Taxonomy" id="442870"/>
    <lineage>
        <taxon>Bacteria</taxon>
        <taxon>Pseudomonadati</taxon>
        <taxon>Acidobacteriota</taxon>
        <taxon>Holophagae</taxon>
        <taxon>Acanthopleuribacterales</taxon>
        <taxon>Acanthopleuribacteraceae</taxon>
        <taxon>Acanthopleuribacter</taxon>
    </lineage>
</organism>
<dbReference type="NCBIfam" id="TIGR00513">
    <property type="entry name" value="accA"/>
    <property type="match status" value="1"/>
</dbReference>
<keyword evidence="10" id="KW-0963">Cytoplasm</keyword>
<keyword evidence="2 10" id="KW-0444">Lipid biosynthesis</keyword>
<dbReference type="InterPro" id="IPR001095">
    <property type="entry name" value="Acetyl_CoA_COase_a_su"/>
</dbReference>
<keyword evidence="12" id="KW-0436">Ligase</keyword>
<comment type="catalytic activity">
    <reaction evidence="9 10">
        <text>N(6)-carboxybiotinyl-L-lysyl-[protein] + acetyl-CoA = N(6)-biotinyl-L-lysyl-[protein] + malonyl-CoA</text>
        <dbReference type="Rhea" id="RHEA:54728"/>
        <dbReference type="Rhea" id="RHEA-COMP:10505"/>
        <dbReference type="Rhea" id="RHEA-COMP:10506"/>
        <dbReference type="ChEBI" id="CHEBI:57288"/>
        <dbReference type="ChEBI" id="CHEBI:57384"/>
        <dbReference type="ChEBI" id="CHEBI:83144"/>
        <dbReference type="ChEBI" id="CHEBI:83145"/>
        <dbReference type="EC" id="2.1.3.15"/>
    </reaction>
</comment>
<reference evidence="12" key="1">
    <citation type="submission" date="2021-03" db="EMBL/GenBank/DDBJ databases">
        <authorList>
            <person name="Wang G."/>
        </authorList>
    </citation>
    <scope>NUCLEOTIDE SEQUENCE</scope>
    <source>
        <strain evidence="12">KCTC 12899</strain>
    </source>
</reference>
<keyword evidence="3 10" id="KW-0808">Transferase</keyword>
<evidence type="ECO:0000256" key="3">
    <source>
        <dbReference type="ARBA" id="ARBA00022679"/>
    </source>
</evidence>
<dbReference type="PANTHER" id="PTHR42853">
    <property type="entry name" value="ACETYL-COENZYME A CARBOXYLASE CARBOXYL TRANSFERASE SUBUNIT ALPHA"/>
    <property type="match status" value="1"/>
</dbReference>
<dbReference type="UniPathway" id="UPA00655">
    <property type="reaction ID" value="UER00711"/>
</dbReference>
<evidence type="ECO:0000256" key="2">
    <source>
        <dbReference type="ARBA" id="ARBA00022516"/>
    </source>
</evidence>
<evidence type="ECO:0000313" key="13">
    <source>
        <dbReference type="Proteomes" id="UP000664417"/>
    </source>
</evidence>
<keyword evidence="4 10" id="KW-0547">Nucleotide-binding</keyword>
<evidence type="ECO:0000256" key="7">
    <source>
        <dbReference type="ARBA" id="ARBA00023098"/>
    </source>
</evidence>
<dbReference type="Pfam" id="PF03255">
    <property type="entry name" value="ACCA"/>
    <property type="match status" value="1"/>
</dbReference>
<feature type="domain" description="CoA carboxyltransferase C-terminal" evidence="11">
    <location>
        <begin position="34"/>
        <end position="291"/>
    </location>
</feature>
<keyword evidence="7 10" id="KW-0443">Lipid metabolism</keyword>
<dbReference type="GO" id="GO:2001295">
    <property type="term" value="P:malonyl-CoA biosynthetic process"/>
    <property type="evidence" value="ECO:0007669"/>
    <property type="project" value="UniProtKB-UniRule"/>
</dbReference>
<keyword evidence="5 10" id="KW-0276">Fatty acid metabolism</keyword>
<dbReference type="NCBIfam" id="NF041504">
    <property type="entry name" value="AccA_sub"/>
    <property type="match status" value="1"/>
</dbReference>
<comment type="subcellular location">
    <subcellularLocation>
        <location evidence="10">Cytoplasm</location>
    </subcellularLocation>
</comment>
<dbReference type="PROSITE" id="PS50989">
    <property type="entry name" value="COA_CT_CTER"/>
    <property type="match status" value="1"/>
</dbReference>
<evidence type="ECO:0000256" key="10">
    <source>
        <dbReference type="HAMAP-Rule" id="MF_00823"/>
    </source>
</evidence>
<keyword evidence="6 10" id="KW-0067">ATP-binding</keyword>
<dbReference type="GO" id="GO:0005524">
    <property type="term" value="F:ATP binding"/>
    <property type="evidence" value="ECO:0007669"/>
    <property type="project" value="UniProtKB-KW"/>
</dbReference>
<sequence>MSKDLSTIEAPIVELRAKLEGLKAQPPSSKRDREIEKQTQKLTKLQRDIYKNLTEWQICQVARHPKRPYTRDYIQYLCPDFEELHGDRRFADDAAIMGGFGTFNGQVVCLIGHQKGRDIKQKLHRNFGMPRPEGYRKALRIMKLAEKFNRPVVCFIDTPGAYPGIDAEERGQAEAIALNLREMAVLRVPIIIYVIGEGGSGGALAIGVGDHVSILQNSVYSVISPEGCASILWKDAEQAPKAAEALHLTASKLKKLDLVDSICEEPLGGAHADPPAMLKYLAGHLQQQLDDLRQRPVDQLLDQRYRKFRNMGKYAQVG</sequence>
<evidence type="ECO:0000256" key="1">
    <source>
        <dbReference type="ARBA" id="ARBA00004956"/>
    </source>
</evidence>
<dbReference type="EMBL" id="JAFREP010000005">
    <property type="protein sequence ID" value="MBO1318437.1"/>
    <property type="molecule type" value="Genomic_DNA"/>
</dbReference>
<evidence type="ECO:0000256" key="6">
    <source>
        <dbReference type="ARBA" id="ARBA00022840"/>
    </source>
</evidence>
<dbReference type="InterPro" id="IPR029045">
    <property type="entry name" value="ClpP/crotonase-like_dom_sf"/>
</dbReference>
<dbReference type="EC" id="2.1.3.15" evidence="10"/>
<dbReference type="HAMAP" id="MF_00823">
    <property type="entry name" value="AcetylCoA_CT_alpha"/>
    <property type="match status" value="1"/>
</dbReference>
<accession>A0A8J7U2B8</accession>
<dbReference type="PRINTS" id="PR01069">
    <property type="entry name" value="ACCCTRFRASEA"/>
</dbReference>
<evidence type="ECO:0000256" key="9">
    <source>
        <dbReference type="ARBA" id="ARBA00049152"/>
    </source>
</evidence>
<dbReference type="GO" id="GO:0009317">
    <property type="term" value="C:acetyl-CoA carboxylase complex"/>
    <property type="evidence" value="ECO:0007669"/>
    <property type="project" value="InterPro"/>
</dbReference>
<comment type="pathway">
    <text evidence="1 10">Lipid metabolism; malonyl-CoA biosynthesis; malonyl-CoA from acetyl-CoA: step 1/1.</text>
</comment>
<dbReference type="GO" id="GO:0003989">
    <property type="term" value="F:acetyl-CoA carboxylase activity"/>
    <property type="evidence" value="ECO:0007669"/>
    <property type="project" value="InterPro"/>
</dbReference>
<dbReference type="Gene3D" id="3.90.226.10">
    <property type="entry name" value="2-enoyl-CoA Hydratase, Chain A, domain 1"/>
    <property type="match status" value="1"/>
</dbReference>
<protein>
    <recommendedName>
        <fullName evidence="10">Acetyl-coenzyme A carboxylase carboxyl transferase subunit alpha</fullName>
        <shortName evidence="10">ACCase subunit alpha</shortName>
        <shortName evidence="10">Acetyl-CoA carboxylase carboxyltransferase subunit alpha</shortName>
        <ecNumber evidence="10">2.1.3.15</ecNumber>
    </recommendedName>
</protein>
<evidence type="ECO:0000256" key="5">
    <source>
        <dbReference type="ARBA" id="ARBA00022832"/>
    </source>
</evidence>
<comment type="caution">
    <text evidence="12">The sequence shown here is derived from an EMBL/GenBank/DDBJ whole genome shotgun (WGS) entry which is preliminary data.</text>
</comment>
<evidence type="ECO:0000256" key="8">
    <source>
        <dbReference type="ARBA" id="ARBA00023160"/>
    </source>
</evidence>
<name>A0A8J7U2B8_9BACT</name>
<comment type="subunit">
    <text evidence="10">Acetyl-CoA carboxylase is a heterohexamer composed of biotin carboxyl carrier protein (AccB), biotin carboxylase (AccC) and two subunits each of ACCase subunit alpha (AccA) and ACCase subunit beta (AccD).</text>
</comment>
<comment type="function">
    <text evidence="10">Component of the acetyl coenzyme A carboxylase (ACC) complex. First, biotin carboxylase catalyzes the carboxylation of biotin on its carrier protein (BCCP) and then the CO(2) group is transferred by the carboxyltransferase to acetyl-CoA to form malonyl-CoA.</text>
</comment>
<dbReference type="AlphaFoldDB" id="A0A8J7U2B8"/>
<dbReference type="SUPFAM" id="SSF52096">
    <property type="entry name" value="ClpP/crotonase"/>
    <property type="match status" value="1"/>
</dbReference>